<accession>A0A0W0FA95</accession>
<feature type="chain" id="PRO_5006901620" description="FAD-binding PCMH-type domain-containing protein" evidence="3">
    <location>
        <begin position="28"/>
        <end position="595"/>
    </location>
</feature>
<proteinExistence type="inferred from homology"/>
<comment type="caution">
    <text evidence="5">The sequence shown here is derived from an EMBL/GenBank/DDBJ whole genome shotgun (WGS) entry which is preliminary data.</text>
</comment>
<evidence type="ECO:0000256" key="2">
    <source>
        <dbReference type="ARBA" id="ARBA00023002"/>
    </source>
</evidence>
<keyword evidence="2" id="KW-0560">Oxidoreductase</keyword>
<name>A0A0W0FA95_MONRR</name>
<dbReference type="EMBL" id="LATX01002183">
    <property type="protein sequence ID" value="KTB33244.1"/>
    <property type="molecule type" value="Genomic_DNA"/>
</dbReference>
<dbReference type="AlphaFoldDB" id="A0A0W0FA95"/>
<evidence type="ECO:0000256" key="1">
    <source>
        <dbReference type="ARBA" id="ARBA00005466"/>
    </source>
</evidence>
<dbReference type="PROSITE" id="PS51387">
    <property type="entry name" value="FAD_PCMH"/>
    <property type="match status" value="1"/>
</dbReference>
<dbReference type="Gene3D" id="3.30.465.10">
    <property type="match status" value="2"/>
</dbReference>
<dbReference type="Gene3D" id="3.40.462.20">
    <property type="match status" value="1"/>
</dbReference>
<feature type="domain" description="FAD-binding PCMH-type" evidence="4">
    <location>
        <begin position="118"/>
        <end position="329"/>
    </location>
</feature>
<dbReference type="PANTHER" id="PTHR13878">
    <property type="entry name" value="GULONOLACTONE OXIDASE"/>
    <property type="match status" value="1"/>
</dbReference>
<evidence type="ECO:0000259" key="4">
    <source>
        <dbReference type="PROSITE" id="PS51387"/>
    </source>
</evidence>
<evidence type="ECO:0000256" key="3">
    <source>
        <dbReference type="SAM" id="SignalP"/>
    </source>
</evidence>
<dbReference type="PANTHER" id="PTHR13878:SF91">
    <property type="entry name" value="FAD BINDING DOMAIN PROTEIN (AFU_ORTHOLOGUE AFUA_6G12070)-RELATED"/>
    <property type="match status" value="1"/>
</dbReference>
<organism evidence="5 6">
    <name type="scientific">Moniliophthora roreri</name>
    <name type="common">Frosty pod rot fungus</name>
    <name type="synonym">Monilia roreri</name>
    <dbReference type="NCBI Taxonomy" id="221103"/>
    <lineage>
        <taxon>Eukaryota</taxon>
        <taxon>Fungi</taxon>
        <taxon>Dikarya</taxon>
        <taxon>Basidiomycota</taxon>
        <taxon>Agaricomycotina</taxon>
        <taxon>Agaricomycetes</taxon>
        <taxon>Agaricomycetidae</taxon>
        <taxon>Agaricales</taxon>
        <taxon>Marasmiineae</taxon>
        <taxon>Marasmiaceae</taxon>
        <taxon>Moniliophthora</taxon>
    </lineage>
</organism>
<reference evidence="5 6" key="1">
    <citation type="submission" date="2015-12" db="EMBL/GenBank/DDBJ databases">
        <title>Draft genome sequence of Moniliophthora roreri, the causal agent of frosty pod rot of cacao.</title>
        <authorList>
            <person name="Aime M.C."/>
            <person name="Diaz-Valderrama J.R."/>
            <person name="Kijpornyongpan T."/>
            <person name="Phillips-Mora W."/>
        </authorList>
    </citation>
    <scope>NUCLEOTIDE SEQUENCE [LARGE SCALE GENOMIC DNA]</scope>
    <source>
        <strain evidence="5 6">MCA 2952</strain>
    </source>
</reference>
<gene>
    <name evidence="5" type="ORF">WG66_14189</name>
</gene>
<dbReference type="InterPro" id="IPR036318">
    <property type="entry name" value="FAD-bd_PCMH-like_sf"/>
</dbReference>
<dbReference type="SUPFAM" id="SSF56176">
    <property type="entry name" value="FAD-binding/transporter-associated domain-like"/>
    <property type="match status" value="2"/>
</dbReference>
<dbReference type="Pfam" id="PF08031">
    <property type="entry name" value="BBE"/>
    <property type="match status" value="1"/>
</dbReference>
<evidence type="ECO:0000313" key="6">
    <source>
        <dbReference type="Proteomes" id="UP000054988"/>
    </source>
</evidence>
<dbReference type="InterPro" id="IPR016166">
    <property type="entry name" value="FAD-bd_PCMH"/>
</dbReference>
<comment type="similarity">
    <text evidence="1">Belongs to the oxygen-dependent FAD-linked oxidoreductase family.</text>
</comment>
<evidence type="ECO:0000313" key="5">
    <source>
        <dbReference type="EMBL" id="KTB33244.1"/>
    </source>
</evidence>
<dbReference type="InterPro" id="IPR012951">
    <property type="entry name" value="BBE"/>
</dbReference>
<dbReference type="InterPro" id="IPR050432">
    <property type="entry name" value="FAD-linked_Oxidoreductases_BP"/>
</dbReference>
<dbReference type="GO" id="GO:0016491">
    <property type="term" value="F:oxidoreductase activity"/>
    <property type="evidence" value="ECO:0007669"/>
    <property type="project" value="UniProtKB-KW"/>
</dbReference>
<protein>
    <recommendedName>
        <fullName evidence="4">FAD-binding PCMH-type domain-containing protein</fullName>
    </recommendedName>
</protein>
<dbReference type="InterPro" id="IPR016169">
    <property type="entry name" value="FAD-bd_PCMH_sub2"/>
</dbReference>
<keyword evidence="3" id="KW-0732">Signal</keyword>
<feature type="signal peptide" evidence="3">
    <location>
        <begin position="1"/>
        <end position="27"/>
    </location>
</feature>
<dbReference type="Proteomes" id="UP000054988">
    <property type="component" value="Unassembled WGS sequence"/>
</dbReference>
<dbReference type="GO" id="GO:0071949">
    <property type="term" value="F:FAD binding"/>
    <property type="evidence" value="ECO:0007669"/>
    <property type="project" value="InterPro"/>
</dbReference>
<dbReference type="eggNOG" id="ENOG502QU1B">
    <property type="taxonomic scope" value="Eukaryota"/>
</dbReference>
<sequence length="595" mass="66031">MSPFPVVTIIVLAFACFFLLLVCGSEANSSLLLQHSIDELDISLDSRLLPGTPLAYSCILDAMSSECVKIRGGYRDEVFLTSLPTGYTNPQWETCQSNGDQCLFDSRGYISQPERCRIGSMPSYFIDVQSERDVQAAFRLSKEYNITLVIKNTGHDYKGRSSAPGSLALWTHNLKNASCITISYESAFIPEGCEDEKTYSGVTMGASLRFSDFFLVFHSGIITSRLVFSGTRLSPLLRGITSHWSEARFRSDRTVGTSGGWLQGGGHSMLSNTMGLGVDRVLQFRVVTPSGHYLTANSCQNQDLFFALRGGGGGTYGVVMESTMIASPQITLQMVLVSFKASNQYLTRELWTILVSNGLRWAGEGWGGIATSNIAIYINPKLSKEEASHSMSPLLQFAERLRVDSVPGTTTVVAEFPSWGQFFDWFTDSHVASVGISLALSSRLIDQKNFRTPINQQALIDSLLEASKITPRLLIMLSTPFSFPGDGQTSTTEAWRSSLYHITVTSTWSWNATVDEKRDGYATVQKSISYLRALTPDAAYLNEADVYEPNHEVSFWGSNYERLLEIKQKYDPDHLLDCWQCVGWKPSSSRFSCYL</sequence>